<evidence type="ECO:0000256" key="4">
    <source>
        <dbReference type="ARBA" id="ARBA00022803"/>
    </source>
</evidence>
<keyword evidence="4 6" id="KW-0802">TPR repeat</keyword>
<dbReference type="Proteomes" id="UP000815846">
    <property type="component" value="Unassembled WGS sequence"/>
</dbReference>
<feature type="transmembrane region" description="Helical" evidence="7">
    <location>
        <begin position="602"/>
        <end position="621"/>
    </location>
</feature>
<dbReference type="PROSITE" id="PS50005">
    <property type="entry name" value="TPR"/>
    <property type="match status" value="2"/>
</dbReference>
<accession>A0ABY3MVR6</accession>
<name>A0ABY3MVR6_9GAMM</name>
<dbReference type="PANTHER" id="PTHR46630">
    <property type="entry name" value="TETRATRICOPEPTIDE REPEAT PROTEIN 29"/>
    <property type="match status" value="1"/>
</dbReference>
<dbReference type="RefSeq" id="WP_101342543.1">
    <property type="nucleotide sequence ID" value="NZ_PJAI02000013.1"/>
</dbReference>
<evidence type="ECO:0000256" key="3">
    <source>
        <dbReference type="ARBA" id="ARBA00022737"/>
    </source>
</evidence>
<dbReference type="InterPro" id="IPR026000">
    <property type="entry name" value="Apc5_dom"/>
</dbReference>
<comment type="similarity">
    <text evidence="5">Belongs to the Rap family.</text>
</comment>
<evidence type="ECO:0000259" key="8">
    <source>
        <dbReference type="Pfam" id="PF12862"/>
    </source>
</evidence>
<dbReference type="InterPro" id="IPR011990">
    <property type="entry name" value="TPR-like_helical_dom_sf"/>
</dbReference>
<feature type="repeat" description="TPR" evidence="6">
    <location>
        <begin position="201"/>
        <end position="234"/>
    </location>
</feature>
<organism evidence="9 10">
    <name type="scientific">Colwellia echini</name>
    <dbReference type="NCBI Taxonomy" id="1982103"/>
    <lineage>
        <taxon>Bacteria</taxon>
        <taxon>Pseudomonadati</taxon>
        <taxon>Pseudomonadota</taxon>
        <taxon>Gammaproteobacteria</taxon>
        <taxon>Alteromonadales</taxon>
        <taxon>Colwelliaceae</taxon>
        <taxon>Colwellia</taxon>
    </lineage>
</organism>
<reference evidence="9 10" key="1">
    <citation type="submission" date="2019-08" db="EMBL/GenBank/DDBJ databases">
        <title>Microbe sample from Colwellia echini.</title>
        <authorList>
            <person name="Christiansen L."/>
            <person name="Pathiraja D."/>
            <person name="Schultz-Johansen M."/>
            <person name="Choi I.-G."/>
            <person name="Stougaard P."/>
        </authorList>
    </citation>
    <scope>NUCLEOTIDE SEQUENCE [LARGE SCALE GENOMIC DNA]</scope>
    <source>
        <strain evidence="9 10">A3</strain>
    </source>
</reference>
<dbReference type="InterPro" id="IPR019734">
    <property type="entry name" value="TPR_rpt"/>
</dbReference>
<dbReference type="SUPFAM" id="SSF48452">
    <property type="entry name" value="TPR-like"/>
    <property type="match status" value="3"/>
</dbReference>
<feature type="transmembrane region" description="Helical" evidence="7">
    <location>
        <begin position="575"/>
        <end position="595"/>
    </location>
</feature>
<feature type="domain" description="Anaphase-promoting complex subunit 5" evidence="8">
    <location>
        <begin position="41"/>
        <end position="100"/>
    </location>
</feature>
<comment type="caution">
    <text evidence="9">The sequence shown here is derived from an EMBL/GenBank/DDBJ whole genome shotgun (WGS) entry which is preliminary data.</text>
</comment>
<feature type="repeat" description="TPR" evidence="6">
    <location>
        <begin position="321"/>
        <end position="354"/>
    </location>
</feature>
<dbReference type="Pfam" id="PF13424">
    <property type="entry name" value="TPR_12"/>
    <property type="match status" value="2"/>
</dbReference>
<evidence type="ECO:0000313" key="9">
    <source>
        <dbReference type="EMBL" id="TYK65152.1"/>
    </source>
</evidence>
<evidence type="ECO:0000256" key="5">
    <source>
        <dbReference type="ARBA" id="ARBA00038253"/>
    </source>
</evidence>
<evidence type="ECO:0000256" key="7">
    <source>
        <dbReference type="SAM" id="Phobius"/>
    </source>
</evidence>
<evidence type="ECO:0000256" key="2">
    <source>
        <dbReference type="ARBA" id="ARBA00022490"/>
    </source>
</evidence>
<keyword evidence="7" id="KW-0812">Transmembrane</keyword>
<comment type="subcellular location">
    <subcellularLocation>
        <location evidence="1">Cytoplasm</location>
    </subcellularLocation>
</comment>
<gene>
    <name evidence="9" type="ORF">CWS31_011815</name>
</gene>
<dbReference type="InterPro" id="IPR051476">
    <property type="entry name" value="Bac_ResReg_Asp_Phosphatase"/>
</dbReference>
<dbReference type="Gene3D" id="1.25.40.10">
    <property type="entry name" value="Tetratricopeptide repeat domain"/>
    <property type="match status" value="3"/>
</dbReference>
<dbReference type="Pfam" id="PF12862">
    <property type="entry name" value="ANAPC5"/>
    <property type="match status" value="1"/>
</dbReference>
<keyword evidence="2" id="KW-0963">Cytoplasm</keyword>
<keyword evidence="10" id="KW-1185">Reference proteome</keyword>
<protein>
    <submittedName>
        <fullName evidence="9">Tetratricopeptide repeat protein</fullName>
    </submittedName>
</protein>
<keyword evidence="3" id="KW-0677">Repeat</keyword>
<sequence length="634" mass="70924">MFYRFSSYLLSLRLAILSAVFIVLFAANSAALEATESAPRYIEYGVSIQKTNPDAAKKVLQTAFDLAKKQNDKSLMAKAILEQAQIEKLQNNYLDAQQFLLKAEAISHSLDNSSSYNNLLLVDIFTNMATVQRILKDYEKSMAYVEKGLAIAQASLEQQLIFKSLQIKGTLLQTMKRYDDSVATYLLAEEYMSDASVDDKIRLLRNIANGYNKVNEYQLGIEYYEKAVELLIENNDTKAISFTLLDIAKTQAKIGGYGQAIDSGKRALSIAREHKIEDVIVESLVVLSIVYRKISSYENALLYGLEALALYEKNKDFNGIAASSNSIGLVYFYLNQSDNAQSYFKRVLNIPVDNIESKYRAAALRDLAKLLFAENKHDTAIELSNEAYAIYEQSGNRKGEAGVLTSIASFYYQMGKLPQSINAYNTSIAILQKLKDVWNEAASKAQLSIVLVNIDLDKSISLAQESLMLAANIGAKSVSEEAYTTLILAEETRGNYKKALEYAKQKEALVNEIKTDAINKRSAEMFIILDVEKKERAIEILKQEKAFITLELDNQDTKTRLKAQDSIIKELNAKITNIIIGVIVLTLLFVVRIYFNLNIHYFILISLVASLILYSVSAYSVQAASSAVINRLTS</sequence>
<evidence type="ECO:0000256" key="1">
    <source>
        <dbReference type="ARBA" id="ARBA00004496"/>
    </source>
</evidence>
<dbReference type="PANTHER" id="PTHR46630:SF1">
    <property type="entry name" value="TETRATRICOPEPTIDE REPEAT PROTEIN 29"/>
    <property type="match status" value="1"/>
</dbReference>
<keyword evidence="7" id="KW-1133">Transmembrane helix</keyword>
<proteinExistence type="inferred from homology"/>
<evidence type="ECO:0000256" key="6">
    <source>
        <dbReference type="PROSITE-ProRule" id="PRU00339"/>
    </source>
</evidence>
<dbReference type="EMBL" id="PJAI02000013">
    <property type="protein sequence ID" value="TYK65152.1"/>
    <property type="molecule type" value="Genomic_DNA"/>
</dbReference>
<dbReference type="SMART" id="SM00028">
    <property type="entry name" value="TPR"/>
    <property type="match status" value="10"/>
</dbReference>
<keyword evidence="7" id="KW-0472">Membrane</keyword>
<evidence type="ECO:0000313" key="10">
    <source>
        <dbReference type="Proteomes" id="UP000815846"/>
    </source>
</evidence>